<dbReference type="PROSITE" id="PS50011">
    <property type="entry name" value="PROTEIN_KINASE_DOM"/>
    <property type="match status" value="1"/>
</dbReference>
<feature type="domain" description="Protein kinase" evidence="2">
    <location>
        <begin position="1"/>
        <end position="362"/>
    </location>
</feature>
<protein>
    <submittedName>
        <fullName evidence="4">Protein kinase domain-containing protein</fullName>
    </submittedName>
</protein>
<keyword evidence="3" id="KW-1185">Reference proteome</keyword>
<evidence type="ECO:0000256" key="1">
    <source>
        <dbReference type="ARBA" id="ARBA00038349"/>
    </source>
</evidence>
<evidence type="ECO:0000313" key="4">
    <source>
        <dbReference type="WBParaSite" id="ALUE_0000707401-mRNA-1"/>
    </source>
</evidence>
<dbReference type="GO" id="GO:0004672">
    <property type="term" value="F:protein kinase activity"/>
    <property type="evidence" value="ECO:0007669"/>
    <property type="project" value="InterPro"/>
</dbReference>
<reference evidence="4" key="1">
    <citation type="submission" date="2023-03" db="UniProtKB">
        <authorList>
            <consortium name="WormBaseParasite"/>
        </authorList>
    </citation>
    <scope>IDENTIFICATION</scope>
</reference>
<dbReference type="PANTHER" id="PTHR12984">
    <property type="entry name" value="SCY1-RELATED S/T PROTEIN KINASE-LIKE"/>
    <property type="match status" value="1"/>
</dbReference>
<dbReference type="InterPro" id="IPR011009">
    <property type="entry name" value="Kinase-like_dom_sf"/>
</dbReference>
<dbReference type="GO" id="GO:0005524">
    <property type="term" value="F:ATP binding"/>
    <property type="evidence" value="ECO:0007669"/>
    <property type="project" value="InterPro"/>
</dbReference>
<evidence type="ECO:0000313" key="3">
    <source>
        <dbReference type="Proteomes" id="UP000036681"/>
    </source>
</evidence>
<dbReference type="InterPro" id="IPR011989">
    <property type="entry name" value="ARM-like"/>
</dbReference>
<dbReference type="InterPro" id="IPR051177">
    <property type="entry name" value="CIK-Related_Protein"/>
</dbReference>
<comment type="similarity">
    <text evidence="1">Belongs to the protein kinase superfamily.</text>
</comment>
<dbReference type="InterPro" id="IPR016024">
    <property type="entry name" value="ARM-type_fold"/>
</dbReference>
<proteinExistence type="inferred from homology"/>
<dbReference type="Pfam" id="PF00069">
    <property type="entry name" value="Pkinase"/>
    <property type="match status" value="1"/>
</dbReference>
<dbReference type="Gene3D" id="1.25.10.10">
    <property type="entry name" value="Leucine-rich Repeat Variant"/>
    <property type="match status" value="1"/>
</dbReference>
<accession>A0A9J2PCK2</accession>
<dbReference type="PANTHER" id="PTHR12984:SF15">
    <property type="entry name" value="PROTEIN-ASSOCIATING WITH THE CARBOXYL-TERMINAL DOMAIN OF EZRIN"/>
    <property type="match status" value="1"/>
</dbReference>
<dbReference type="SUPFAM" id="SSF48371">
    <property type="entry name" value="ARM repeat"/>
    <property type="match status" value="1"/>
</dbReference>
<organism evidence="3 4">
    <name type="scientific">Ascaris lumbricoides</name>
    <name type="common">Giant roundworm</name>
    <dbReference type="NCBI Taxonomy" id="6252"/>
    <lineage>
        <taxon>Eukaryota</taxon>
        <taxon>Metazoa</taxon>
        <taxon>Ecdysozoa</taxon>
        <taxon>Nematoda</taxon>
        <taxon>Chromadorea</taxon>
        <taxon>Rhabditida</taxon>
        <taxon>Spirurina</taxon>
        <taxon>Ascaridomorpha</taxon>
        <taxon>Ascaridoidea</taxon>
        <taxon>Ascarididae</taxon>
        <taxon>Ascaris</taxon>
    </lineage>
</organism>
<dbReference type="InterPro" id="IPR000719">
    <property type="entry name" value="Prot_kinase_dom"/>
</dbReference>
<name>A0A9J2PCK2_ASCLU</name>
<dbReference type="Gene3D" id="1.10.510.10">
    <property type="entry name" value="Transferase(Phosphotransferase) domain 1"/>
    <property type="match status" value="1"/>
</dbReference>
<dbReference type="Proteomes" id="UP000036681">
    <property type="component" value="Unplaced"/>
</dbReference>
<evidence type="ECO:0000259" key="2">
    <source>
        <dbReference type="PROSITE" id="PS50011"/>
    </source>
</evidence>
<sequence>MGSSESALRKDIEIGEEVPRSAAVYRIWSDVFPCVEGKRWRRTLFVRRFAKTDSNETRCFFENGIKRLRQLRHPYIVEYVASSVGVDELSLLTERVNMLDLKVESLLPIEVHTGLAHILSALIFLHEKAALSHNNVSPSSVFVSLDGRWKLSGFECAQELHNTHHWVQSDFVRSVKDSTFSPPEDELMLKTDIPPTARDVFAFGKLIAYAMPYIQPYLPAETIGALEEISRCLTNADATKRGELASVANSHEVAFKNILLVIVDFLQTVHLKTREEKAHFFRNIIDWLREIPQVVIGRRLISLLLSRYVLLEQEAHSTLIPFVVRPSDLENNEPVQGLLPLGEYRRWIVPELLRIFHVHEISVRIALLAHFMLYIPFFMRSQIENEVLPELLLGMRDTDDRVVCASLHAMAHLVPLLGGPAVTGLIHAKSFADGAPKKAGIYSLTNDRSPQISSSIDVSLRGYEMTAERKNEPQSSSSYLSRMLSEEDLSDDCNVRLRLMSQTDGIHNELEQSQSIAESRELQGNDWCVDWDENEKETSPVFSSSRHEVLTPLSGTSSIASYEADINCRKPKFEIGMNYDMPSMNKSVAKGVDVVNYFADMEPVFAKAPSLIERLECQIAAKVKEANRIARSRFAALSEDEGLSEGVDVRIYL</sequence>
<dbReference type="SUPFAM" id="SSF56112">
    <property type="entry name" value="Protein kinase-like (PK-like)"/>
    <property type="match status" value="1"/>
</dbReference>
<dbReference type="AlphaFoldDB" id="A0A9J2PCK2"/>
<dbReference type="WBParaSite" id="ALUE_0000707401-mRNA-1">
    <property type="protein sequence ID" value="ALUE_0000707401-mRNA-1"/>
    <property type="gene ID" value="ALUE_0000707401"/>
</dbReference>